<dbReference type="InterPro" id="IPR058620">
    <property type="entry name" value="YtrI_C"/>
</dbReference>
<keyword evidence="2" id="KW-0812">Transmembrane</keyword>
<dbReference type="RefSeq" id="WP_190999176.1">
    <property type="nucleotide sequence ID" value="NZ_JACXSI010000040.1"/>
</dbReference>
<dbReference type="AlphaFoldDB" id="A0A927CXP4"/>
<gene>
    <name evidence="4" type="ORF">IEO70_14920</name>
</gene>
<organism evidence="4 5">
    <name type="scientific">Peribacillus faecalis</name>
    <dbReference type="NCBI Taxonomy" id="2772559"/>
    <lineage>
        <taxon>Bacteria</taxon>
        <taxon>Bacillati</taxon>
        <taxon>Bacillota</taxon>
        <taxon>Bacilli</taxon>
        <taxon>Bacillales</taxon>
        <taxon>Bacillaceae</taxon>
        <taxon>Peribacillus</taxon>
    </lineage>
</organism>
<evidence type="ECO:0000256" key="2">
    <source>
        <dbReference type="SAM" id="Phobius"/>
    </source>
</evidence>
<keyword evidence="5" id="KW-1185">Reference proteome</keyword>
<protein>
    <submittedName>
        <fullName evidence="4">Sporulation protein</fullName>
    </submittedName>
</protein>
<name>A0A927CXP4_9BACI</name>
<evidence type="ECO:0000313" key="4">
    <source>
        <dbReference type="EMBL" id="MBD3109638.1"/>
    </source>
</evidence>
<keyword evidence="2" id="KW-0472">Membrane</keyword>
<dbReference type="InterPro" id="IPR048198">
    <property type="entry name" value="YtrI"/>
</dbReference>
<dbReference type="EMBL" id="JACXSI010000040">
    <property type="protein sequence ID" value="MBD3109638.1"/>
    <property type="molecule type" value="Genomic_DNA"/>
</dbReference>
<evidence type="ECO:0000259" key="3">
    <source>
        <dbReference type="Pfam" id="PF26347"/>
    </source>
</evidence>
<dbReference type="Proteomes" id="UP000602076">
    <property type="component" value="Unassembled WGS sequence"/>
</dbReference>
<evidence type="ECO:0000313" key="5">
    <source>
        <dbReference type="Proteomes" id="UP000602076"/>
    </source>
</evidence>
<dbReference type="NCBIfam" id="NF041479">
    <property type="entry name" value="spor_membprot_YtrI"/>
    <property type="match status" value="1"/>
</dbReference>
<keyword evidence="1" id="KW-0175">Coiled coil</keyword>
<comment type="caution">
    <text evidence="4">The sequence shown here is derived from an EMBL/GenBank/DDBJ whole genome shotgun (WGS) entry which is preliminary data.</text>
</comment>
<dbReference type="Pfam" id="PF26347">
    <property type="entry name" value="YtrI_sporulation"/>
    <property type="match status" value="1"/>
</dbReference>
<sequence length="166" mass="19637">MRPPTLAKDKGWQRFFAGVLIGAIVGWLVFFYMYSKMQEDLTQDIIEQKQEISSLKDKIAIWEKESESLNEEAEKKMTIQDIQVTIENYRQYDLDLLSVLQAQEAIRKDLSSLITKDLETVYKGKFLIKKTIENKIIEMNEKKYTFEVTELMFYSTIFIEVKVKRL</sequence>
<feature type="domain" description="Sporulation membrane protein YtrI C-terminal" evidence="3">
    <location>
        <begin position="80"/>
        <end position="164"/>
    </location>
</feature>
<evidence type="ECO:0000256" key="1">
    <source>
        <dbReference type="SAM" id="Coils"/>
    </source>
</evidence>
<reference evidence="4" key="1">
    <citation type="submission" date="2020-09" db="EMBL/GenBank/DDBJ databases">
        <title>Bacillus faecalis sp. nov., a moderately halophilic bacterium isolated from cow faeces.</title>
        <authorList>
            <person name="Jiang L."/>
            <person name="Lee J."/>
        </authorList>
    </citation>
    <scope>NUCLEOTIDE SEQUENCE</scope>
    <source>
        <strain evidence="4">AGMB 02131</strain>
    </source>
</reference>
<feature type="coiled-coil region" evidence="1">
    <location>
        <begin position="38"/>
        <end position="72"/>
    </location>
</feature>
<feature type="transmembrane region" description="Helical" evidence="2">
    <location>
        <begin position="12"/>
        <end position="34"/>
    </location>
</feature>
<accession>A0A927CXP4</accession>
<keyword evidence="2" id="KW-1133">Transmembrane helix</keyword>
<proteinExistence type="predicted"/>